<proteinExistence type="predicted"/>
<protein>
    <submittedName>
        <fullName evidence="1">Uncharacterized protein</fullName>
    </submittedName>
</protein>
<name>A0A2M8BX66_9BACT</name>
<sequence length="239" mass="25812">MRSRKSKIVLIALIGLLLILACKSPFSKEVGLGPTVKEVVSENTALIDEGVTLVQAYQVSAANHFLRINACYAKMDSMVQSAKDYSGFVNANIESWTGNFKDQEAELNNQIAEYLKAGGDPTKLNLAQLQANGALPSDLQTGMLIYVQAVTQAPPPSIDPQIWRDVLAAKSECYESIVFTGGIVNDKAGQYNTWHNTVKGKLVTEANDIFTQVTGIVGFVLPEFLPFVTGGSATDAPLR</sequence>
<evidence type="ECO:0000313" key="2">
    <source>
        <dbReference type="Proteomes" id="UP000231196"/>
    </source>
</evidence>
<reference evidence="2" key="1">
    <citation type="submission" date="2017-09" db="EMBL/GenBank/DDBJ databases">
        <title>Depth-based differentiation of microbial function through sediment-hosted aquifers and enrichment of novel symbionts in the deep terrestrial subsurface.</title>
        <authorList>
            <person name="Probst A.J."/>
            <person name="Ladd B."/>
            <person name="Jarett J.K."/>
            <person name="Geller-Mcgrath D.E."/>
            <person name="Sieber C.M.K."/>
            <person name="Emerson J.B."/>
            <person name="Anantharaman K."/>
            <person name="Thomas B.C."/>
            <person name="Malmstrom R."/>
            <person name="Stieglmeier M."/>
            <person name="Klingl A."/>
            <person name="Woyke T."/>
            <person name="Ryan C.M."/>
            <person name="Banfield J.F."/>
        </authorList>
    </citation>
    <scope>NUCLEOTIDE SEQUENCE [LARGE SCALE GENOMIC DNA]</scope>
</reference>
<dbReference type="Proteomes" id="UP000231196">
    <property type="component" value="Unassembled WGS sequence"/>
</dbReference>
<accession>A0A2M8BX66</accession>
<gene>
    <name evidence="1" type="ORF">CO104_01270</name>
</gene>
<comment type="caution">
    <text evidence="1">The sequence shown here is derived from an EMBL/GenBank/DDBJ whole genome shotgun (WGS) entry which is preliminary data.</text>
</comment>
<dbReference type="PROSITE" id="PS51257">
    <property type="entry name" value="PROKAR_LIPOPROTEIN"/>
    <property type="match status" value="1"/>
</dbReference>
<evidence type="ECO:0000313" key="1">
    <source>
        <dbReference type="EMBL" id="PJB48430.1"/>
    </source>
</evidence>
<dbReference type="EMBL" id="PFUC01000025">
    <property type="protein sequence ID" value="PJB48430.1"/>
    <property type="molecule type" value="Genomic_DNA"/>
</dbReference>
<dbReference type="AlphaFoldDB" id="A0A2M8BX66"/>
<organism evidence="1 2">
    <name type="scientific">Candidatus Collierbacteria bacterium CG_4_9_14_3_um_filter_43_16</name>
    <dbReference type="NCBI Taxonomy" id="1974532"/>
    <lineage>
        <taxon>Bacteria</taxon>
        <taxon>Candidatus Collieribacteriota</taxon>
    </lineage>
</organism>